<dbReference type="RefSeq" id="WP_102892273.1">
    <property type="nucleotide sequence ID" value="NZ_NBZD01000001.1"/>
</dbReference>
<proteinExistence type="inferred from homology"/>
<feature type="binding site" evidence="4">
    <location>
        <position position="103"/>
    </location>
    <ligand>
        <name>a divalent metal cation</name>
        <dbReference type="ChEBI" id="CHEBI:60240"/>
        <label>1</label>
    </ligand>
</feature>
<comment type="similarity">
    <text evidence="1">Belongs to the GTP cyclohydrolase I type 2/NIF3 family.</text>
</comment>
<dbReference type="NCBIfam" id="TIGR00486">
    <property type="entry name" value="YbgI_SA1388"/>
    <property type="match status" value="1"/>
</dbReference>
<feature type="binding site" evidence="4">
    <location>
        <position position="64"/>
    </location>
    <ligand>
        <name>a divalent metal cation</name>
        <dbReference type="ChEBI" id="CHEBI:60240"/>
        <label>2</label>
    </ligand>
</feature>
<accession>A0A2J8B4G9</accession>
<dbReference type="InterPro" id="IPR002678">
    <property type="entry name" value="DUF34/NIF3"/>
</dbReference>
<reference evidence="6" key="1">
    <citation type="submission" date="2017-04" db="EMBL/GenBank/DDBJ databases">
        <authorList>
            <person name="Bumgarner R.E."/>
            <person name="Fredricks D.N."/>
            <person name="Srinivasan S."/>
        </authorList>
    </citation>
    <scope>NUCLEOTIDE SEQUENCE [LARGE SCALE GENOMIC DNA]</scope>
    <source>
        <strain evidence="6">KA00405</strain>
    </source>
</reference>
<dbReference type="Pfam" id="PF01784">
    <property type="entry name" value="DUF34_NIF3"/>
    <property type="match status" value="1"/>
</dbReference>
<evidence type="ECO:0000256" key="4">
    <source>
        <dbReference type="PIRSR" id="PIRSR602678-1"/>
    </source>
</evidence>
<dbReference type="Proteomes" id="UP000236394">
    <property type="component" value="Unassembled WGS sequence"/>
</dbReference>
<sequence>MLVKDICSAVENLAPLQLAEEWDNCGLLIGSSESPVSRVLLTLDVTSEAVALADRLGSEMIIAHHPLIFNPLRTLRDEPPINHIIYKCIKNNVSVYAAHTNLDSAVGGVSDALAAVLNLNVIDTLIPKSLPISADLTDETSRGTVNEYLKDFIGASSNVLPGLGRIAVPPEKTRAKPFLRMVNNNLQSTGCIINFDKDKTYRRIAIWGGAFDEMAIPVCIAKQIDCIVAGEIKHNLLLALAESGIHAVAVGHDVTERTVLPRLMQYLKIAIPDCRIAINSGLSYNNLVY</sequence>
<organism evidence="5 6">
    <name type="scientific">Mageeibacillus indolicus</name>
    <dbReference type="NCBI Taxonomy" id="884684"/>
    <lineage>
        <taxon>Bacteria</taxon>
        <taxon>Bacillati</taxon>
        <taxon>Bacillota</taxon>
        <taxon>Clostridia</taxon>
        <taxon>Eubacteriales</taxon>
        <taxon>Oscillospiraceae</taxon>
        <taxon>Mageeibacillus</taxon>
    </lineage>
</organism>
<keyword evidence="3 4" id="KW-0479">Metal-binding</keyword>
<evidence type="ECO:0000256" key="2">
    <source>
        <dbReference type="ARBA" id="ARBA00022112"/>
    </source>
</evidence>
<feature type="binding site" evidence="4">
    <location>
        <position position="65"/>
    </location>
    <ligand>
        <name>a divalent metal cation</name>
        <dbReference type="ChEBI" id="CHEBI:60240"/>
        <label>1</label>
    </ligand>
</feature>
<evidence type="ECO:0000256" key="1">
    <source>
        <dbReference type="ARBA" id="ARBA00006964"/>
    </source>
</evidence>
<dbReference type="PANTHER" id="PTHR13799">
    <property type="entry name" value="NGG1 INTERACTING FACTOR 3"/>
    <property type="match status" value="1"/>
</dbReference>
<evidence type="ECO:0000256" key="3">
    <source>
        <dbReference type="ARBA" id="ARBA00022723"/>
    </source>
</evidence>
<dbReference type="PANTHER" id="PTHR13799:SF14">
    <property type="entry name" value="GTP CYCLOHYDROLASE 1 TYPE 2 HOMOLOG"/>
    <property type="match status" value="1"/>
</dbReference>
<dbReference type="InterPro" id="IPR036069">
    <property type="entry name" value="DUF34/NIF3_sf"/>
</dbReference>
<feature type="binding site" evidence="4">
    <location>
        <position position="256"/>
    </location>
    <ligand>
        <name>a divalent metal cation</name>
        <dbReference type="ChEBI" id="CHEBI:60240"/>
        <label>1</label>
    </ligand>
</feature>
<dbReference type="EMBL" id="NBZD01000001">
    <property type="protein sequence ID" value="PNH19671.1"/>
    <property type="molecule type" value="Genomic_DNA"/>
</dbReference>
<dbReference type="AlphaFoldDB" id="A0A2J8B4G9"/>
<dbReference type="Gene3D" id="3.40.1390.30">
    <property type="entry name" value="NIF3 (NGG1p interacting factor 3)-like"/>
    <property type="match status" value="1"/>
</dbReference>
<dbReference type="FunFam" id="3.40.1390.30:FF:000001">
    <property type="entry name" value="GTP cyclohydrolase 1 type 2"/>
    <property type="match status" value="1"/>
</dbReference>
<name>A0A2J8B4G9_9FIRM</name>
<evidence type="ECO:0000313" key="6">
    <source>
        <dbReference type="Proteomes" id="UP000236394"/>
    </source>
</evidence>
<dbReference type="SUPFAM" id="SSF102705">
    <property type="entry name" value="NIF3 (NGG1p interacting factor 3)-like"/>
    <property type="match status" value="1"/>
</dbReference>
<protein>
    <recommendedName>
        <fullName evidence="2">GTP cyclohydrolase 1 type 2 homolog</fullName>
    </recommendedName>
</protein>
<evidence type="ECO:0000313" key="5">
    <source>
        <dbReference type="EMBL" id="PNH19671.1"/>
    </source>
</evidence>
<dbReference type="GO" id="GO:0005737">
    <property type="term" value="C:cytoplasm"/>
    <property type="evidence" value="ECO:0007669"/>
    <property type="project" value="TreeGrafter"/>
</dbReference>
<feature type="binding site" evidence="4">
    <location>
        <position position="252"/>
    </location>
    <ligand>
        <name>a divalent metal cation</name>
        <dbReference type="ChEBI" id="CHEBI:60240"/>
        <label>1</label>
    </ligand>
</feature>
<comment type="caution">
    <text evidence="5">The sequence shown here is derived from an EMBL/GenBank/DDBJ whole genome shotgun (WGS) entry which is preliminary data.</text>
</comment>
<dbReference type="GO" id="GO:0046872">
    <property type="term" value="F:metal ion binding"/>
    <property type="evidence" value="ECO:0007669"/>
    <property type="project" value="UniProtKB-KW"/>
</dbReference>
<gene>
    <name evidence="5" type="ORF">B7R76_01950</name>
</gene>